<evidence type="ECO:0008006" key="4">
    <source>
        <dbReference type="Google" id="ProtNLM"/>
    </source>
</evidence>
<reference evidence="2" key="1">
    <citation type="submission" date="2022-01" db="EMBL/GenBank/DDBJ databases">
        <title>Corynebacterium sp. nov isolated from isolated from the feces of the greater white-fronted geese (Anser albifrons) at Poyang Lake, PR China.</title>
        <authorList>
            <person name="Liu Q."/>
        </authorList>
    </citation>
    <scope>NUCLEOTIDE SEQUENCE</scope>
    <source>
        <strain evidence="2">JCM 32435</strain>
    </source>
</reference>
<dbReference type="RefSeq" id="WP_236119389.1">
    <property type="nucleotide sequence ID" value="NZ_JAKGSI010000004.1"/>
</dbReference>
<evidence type="ECO:0000313" key="3">
    <source>
        <dbReference type="Proteomes" id="UP001139336"/>
    </source>
</evidence>
<keyword evidence="1" id="KW-1133">Transmembrane helix</keyword>
<evidence type="ECO:0000313" key="2">
    <source>
        <dbReference type="EMBL" id="MCF4007250.1"/>
    </source>
</evidence>
<keyword evidence="1" id="KW-0812">Transmembrane</keyword>
<dbReference type="AlphaFoldDB" id="A0A9X1TYG0"/>
<keyword evidence="1" id="KW-0472">Membrane</keyword>
<feature type="transmembrane region" description="Helical" evidence="1">
    <location>
        <begin position="208"/>
        <end position="228"/>
    </location>
</feature>
<feature type="transmembrane region" description="Helical" evidence="1">
    <location>
        <begin position="48"/>
        <end position="66"/>
    </location>
</feature>
<comment type="caution">
    <text evidence="2">The sequence shown here is derived from an EMBL/GenBank/DDBJ whole genome shotgun (WGS) entry which is preliminary data.</text>
</comment>
<organism evidence="2 3">
    <name type="scientific">Corynebacterium uropygiale</name>
    <dbReference type="NCBI Taxonomy" id="1775911"/>
    <lineage>
        <taxon>Bacteria</taxon>
        <taxon>Bacillati</taxon>
        <taxon>Actinomycetota</taxon>
        <taxon>Actinomycetes</taxon>
        <taxon>Mycobacteriales</taxon>
        <taxon>Corynebacteriaceae</taxon>
        <taxon>Corynebacterium</taxon>
    </lineage>
</organism>
<dbReference type="EMBL" id="JAKGSI010000004">
    <property type="protein sequence ID" value="MCF4007250.1"/>
    <property type="molecule type" value="Genomic_DNA"/>
</dbReference>
<name>A0A9X1TYG0_9CORY</name>
<keyword evidence="3" id="KW-1185">Reference proteome</keyword>
<accession>A0A9X1TYG0</accession>
<dbReference type="Proteomes" id="UP001139336">
    <property type="component" value="Unassembled WGS sequence"/>
</dbReference>
<gene>
    <name evidence="2" type="ORF">L1O03_08690</name>
</gene>
<sequence length="430" mass="47315">MDTADHWLDSLPADHGHEQRHRVLDTFSRPLVKVRRILSYITTSPGKILTLTLVLCIAIGAAGFSVSRSSAERQDQLNVLLNVTEPRSDAAHNLYTSLSLADALATTGFVQGGAEDPETRAHYDEAIDRAALAMGEGDRDIRRQLPIYTGLVETARTHNRLGNPVGAAYLANASSLMREQILPDARQRFTSSATTLTEQQRQLPRPQWVPLSGLVAAVLLLLVAQWWLWRLTRRRLNSGFLAATAFMLIAFLWMGISNYATWAAGSRSFEQATQPWEQLTTARIAVHQARTDETLALVRRQPAGDFDQAVTSLHWALDSVEKVRDADAAAPARAALEKWQTAHHQLNEAIDEGDFDRAVELATRSDSADSYAQLDASLEALIEDSRASMRTLLSEGMAASQLVASAVAVLSLCAVLSVLLGMRPRLQEYL</sequence>
<proteinExistence type="predicted"/>
<protein>
    <recommendedName>
        <fullName evidence="4">Phenol hydroxylase</fullName>
    </recommendedName>
</protein>
<feature type="transmembrane region" description="Helical" evidence="1">
    <location>
        <begin position="240"/>
        <end position="260"/>
    </location>
</feature>
<evidence type="ECO:0000256" key="1">
    <source>
        <dbReference type="SAM" id="Phobius"/>
    </source>
</evidence>
<feature type="transmembrane region" description="Helical" evidence="1">
    <location>
        <begin position="398"/>
        <end position="420"/>
    </location>
</feature>